<accession>A0ABM1C5E7</accession>
<keyword evidence="1" id="KW-1185">Reference proteome</keyword>
<dbReference type="SUPFAM" id="SSF56219">
    <property type="entry name" value="DNase I-like"/>
    <property type="match status" value="1"/>
</dbReference>
<evidence type="ECO:0000313" key="1">
    <source>
        <dbReference type="Proteomes" id="UP000694941"/>
    </source>
</evidence>
<name>A0ABM1C5E7_LIMPO</name>
<organism evidence="1 2">
    <name type="scientific">Limulus polyphemus</name>
    <name type="common">Atlantic horseshoe crab</name>
    <dbReference type="NCBI Taxonomy" id="6850"/>
    <lineage>
        <taxon>Eukaryota</taxon>
        <taxon>Metazoa</taxon>
        <taxon>Ecdysozoa</taxon>
        <taxon>Arthropoda</taxon>
        <taxon>Chelicerata</taxon>
        <taxon>Merostomata</taxon>
        <taxon>Xiphosura</taxon>
        <taxon>Limulidae</taxon>
        <taxon>Limulus</taxon>
    </lineage>
</organism>
<reference evidence="2" key="1">
    <citation type="submission" date="2025-08" db="UniProtKB">
        <authorList>
            <consortium name="RefSeq"/>
        </authorList>
    </citation>
    <scope>IDENTIFICATION</scope>
    <source>
        <tissue evidence="2">Muscle</tissue>
    </source>
</reference>
<dbReference type="GeneID" id="106478496"/>
<protein>
    <submittedName>
        <fullName evidence="2">Uncharacterized protein LOC106478496</fullName>
    </submittedName>
</protein>
<dbReference type="RefSeq" id="XP_013794502.1">
    <property type="nucleotide sequence ID" value="XM_013939048.1"/>
</dbReference>
<gene>
    <name evidence="2" type="primary">LOC106478496</name>
</gene>
<dbReference type="Gene3D" id="3.60.10.10">
    <property type="entry name" value="Endonuclease/exonuclease/phosphatase"/>
    <property type="match status" value="1"/>
</dbReference>
<sequence>MVTWNVYTITGRGREPADALERRKVKIVYIKDTKWERQSTKKISGGYKLFYSGGSKGRNRVGIVLAKKIMMTVVKIEKISERFMRLKVTTEDGLRNIVSGYAPQI</sequence>
<evidence type="ECO:0000313" key="2">
    <source>
        <dbReference type="RefSeq" id="XP_013794502.1"/>
    </source>
</evidence>
<dbReference type="Proteomes" id="UP000694941">
    <property type="component" value="Unplaced"/>
</dbReference>
<proteinExistence type="predicted"/>
<dbReference type="InterPro" id="IPR036691">
    <property type="entry name" value="Endo/exonu/phosph_ase_sf"/>
</dbReference>